<keyword evidence="3" id="KW-1185">Reference proteome</keyword>
<proteinExistence type="predicted"/>
<evidence type="ECO:0000313" key="2">
    <source>
        <dbReference type="EMBL" id="OCH92638.1"/>
    </source>
</evidence>
<gene>
    <name evidence="2" type="ORF">OBBRIDRAFT_423643</name>
</gene>
<evidence type="ECO:0000256" key="1">
    <source>
        <dbReference type="SAM" id="MobiDB-lite"/>
    </source>
</evidence>
<feature type="compositionally biased region" description="Polar residues" evidence="1">
    <location>
        <begin position="29"/>
        <end position="54"/>
    </location>
</feature>
<organism evidence="2 3">
    <name type="scientific">Obba rivulosa</name>
    <dbReference type="NCBI Taxonomy" id="1052685"/>
    <lineage>
        <taxon>Eukaryota</taxon>
        <taxon>Fungi</taxon>
        <taxon>Dikarya</taxon>
        <taxon>Basidiomycota</taxon>
        <taxon>Agaricomycotina</taxon>
        <taxon>Agaricomycetes</taxon>
        <taxon>Polyporales</taxon>
        <taxon>Gelatoporiaceae</taxon>
        <taxon>Obba</taxon>
    </lineage>
</organism>
<protein>
    <submittedName>
        <fullName evidence="2">Uncharacterized protein</fullName>
    </submittedName>
</protein>
<dbReference type="AlphaFoldDB" id="A0A8E2DP21"/>
<reference evidence="2 3" key="1">
    <citation type="submission" date="2016-07" db="EMBL/GenBank/DDBJ databases">
        <title>Draft genome of the white-rot fungus Obba rivulosa 3A-2.</title>
        <authorList>
            <consortium name="DOE Joint Genome Institute"/>
            <person name="Miettinen O."/>
            <person name="Riley R."/>
            <person name="Acob R."/>
            <person name="Barry K."/>
            <person name="Cullen D."/>
            <person name="De Vries R."/>
            <person name="Hainaut M."/>
            <person name="Hatakka A."/>
            <person name="Henrissat B."/>
            <person name="Hilden K."/>
            <person name="Kuo R."/>
            <person name="Labutti K."/>
            <person name="Lipzen A."/>
            <person name="Makela M.R."/>
            <person name="Sandor L."/>
            <person name="Spatafora J.W."/>
            <person name="Grigoriev I.V."/>
            <person name="Hibbett D.S."/>
        </authorList>
    </citation>
    <scope>NUCLEOTIDE SEQUENCE [LARGE SCALE GENOMIC DNA]</scope>
    <source>
        <strain evidence="2 3">3A-2</strain>
    </source>
</reference>
<dbReference type="EMBL" id="KV722366">
    <property type="protein sequence ID" value="OCH92638.1"/>
    <property type="molecule type" value="Genomic_DNA"/>
</dbReference>
<name>A0A8E2DP21_9APHY</name>
<feature type="region of interest" description="Disordered" evidence="1">
    <location>
        <begin position="1"/>
        <end position="91"/>
    </location>
</feature>
<evidence type="ECO:0000313" key="3">
    <source>
        <dbReference type="Proteomes" id="UP000250043"/>
    </source>
</evidence>
<accession>A0A8E2DP21</accession>
<dbReference type="Proteomes" id="UP000250043">
    <property type="component" value="Unassembled WGS sequence"/>
</dbReference>
<sequence length="130" mass="14035">MQAIFPFPRSRESTPKPCADSPPQIASLPGSSGQSSVDITTSLATSAQPSTGTLEHNRGGAPQGPTKGEQPRGRVSIRDRSLNATRTRNPGDWSDIFSVATQLSLAVQHASRRLRSGRFTVFNFLAMLWL</sequence>
<feature type="compositionally biased region" description="Basic and acidic residues" evidence="1">
    <location>
        <begin position="69"/>
        <end position="81"/>
    </location>
</feature>